<dbReference type="GO" id="GO:0003677">
    <property type="term" value="F:DNA binding"/>
    <property type="evidence" value="ECO:0007669"/>
    <property type="project" value="UniProtKB-KW"/>
</dbReference>
<dbReference type="Gene3D" id="1.10.10.10">
    <property type="entry name" value="Winged helix-like DNA-binding domain superfamily/Winged helix DNA-binding domain"/>
    <property type="match status" value="1"/>
</dbReference>
<accession>A0A0K8P6A6</accession>
<dbReference type="Pfam" id="PF03466">
    <property type="entry name" value="LysR_substrate"/>
    <property type="match status" value="1"/>
</dbReference>
<organism evidence="6 7">
    <name type="scientific">Piscinibacter sakaiensis</name>
    <name type="common">Ideonella sakaiensis</name>
    <dbReference type="NCBI Taxonomy" id="1547922"/>
    <lineage>
        <taxon>Bacteria</taxon>
        <taxon>Pseudomonadati</taxon>
        <taxon>Pseudomonadota</taxon>
        <taxon>Betaproteobacteria</taxon>
        <taxon>Burkholderiales</taxon>
        <taxon>Sphaerotilaceae</taxon>
        <taxon>Piscinibacter</taxon>
    </lineage>
</organism>
<dbReference type="PRINTS" id="PR00039">
    <property type="entry name" value="HTHLYSR"/>
</dbReference>
<dbReference type="InterPro" id="IPR036390">
    <property type="entry name" value="WH_DNA-bd_sf"/>
</dbReference>
<dbReference type="Pfam" id="PF00126">
    <property type="entry name" value="HTH_1"/>
    <property type="match status" value="1"/>
</dbReference>
<gene>
    <name evidence="6" type="ORF">ISF6_4402</name>
</gene>
<dbReference type="FunFam" id="1.10.10.10:FF:000001">
    <property type="entry name" value="LysR family transcriptional regulator"/>
    <property type="match status" value="1"/>
</dbReference>
<evidence type="ECO:0000256" key="3">
    <source>
        <dbReference type="ARBA" id="ARBA00023125"/>
    </source>
</evidence>
<dbReference type="Proteomes" id="UP000037660">
    <property type="component" value="Unassembled WGS sequence"/>
</dbReference>
<dbReference type="SUPFAM" id="SSF46785">
    <property type="entry name" value="Winged helix' DNA-binding domain"/>
    <property type="match status" value="1"/>
</dbReference>
<evidence type="ECO:0000256" key="4">
    <source>
        <dbReference type="ARBA" id="ARBA00023163"/>
    </source>
</evidence>
<dbReference type="InterPro" id="IPR050950">
    <property type="entry name" value="HTH-type_LysR_regulators"/>
</dbReference>
<dbReference type="GO" id="GO:0005829">
    <property type="term" value="C:cytosol"/>
    <property type="evidence" value="ECO:0007669"/>
    <property type="project" value="TreeGrafter"/>
</dbReference>
<proteinExistence type="inferred from homology"/>
<dbReference type="GO" id="GO:0003700">
    <property type="term" value="F:DNA-binding transcription factor activity"/>
    <property type="evidence" value="ECO:0007669"/>
    <property type="project" value="InterPro"/>
</dbReference>
<sequence>MKLQHLRNLVAVADTGSIRAAAAELGVSQPAITQSLHQLEQELQASLLSRNATGTNLTAIGKVLVPRARAITNEVHRAREEIRQLVASPQGSISIGASAFALTQLIPRAVASLRSLQPRVQVLIRDDLFPAAAPALREGTLDLVISPLPPKLEQREFNFQELLVLPVYVVARRDHPLAGRPRTLAELAEADWMVSGGPGGYNGALEKVFADRGLKPPQASVRADSITAVCSLLACSDLLALLPRALYAHGDTALEALEVVDVMRPSRYGVITRADVPLSATAERFLAFVRDEATLWMKNWADRRGVD</sequence>
<dbReference type="Gene3D" id="3.40.190.10">
    <property type="entry name" value="Periplasmic binding protein-like II"/>
    <property type="match status" value="2"/>
</dbReference>
<name>A0A0K8P6A6_PISS1</name>
<dbReference type="AlphaFoldDB" id="A0A0K8P6A6"/>
<evidence type="ECO:0000256" key="2">
    <source>
        <dbReference type="ARBA" id="ARBA00023015"/>
    </source>
</evidence>
<comment type="similarity">
    <text evidence="1">Belongs to the LysR transcriptional regulatory family.</text>
</comment>
<reference evidence="6 7" key="2">
    <citation type="journal article" date="2016" name="Science">
        <title>A bacterium that degrades and assimilates poly(ethylene terephthalate).</title>
        <authorList>
            <person name="Yoshida S."/>
            <person name="Hiraga K."/>
            <person name="Takehana T."/>
            <person name="Taniguchi I."/>
            <person name="Yamaji H."/>
            <person name="Maeda Y."/>
            <person name="Toyohara K."/>
            <person name="Miyamoto K."/>
            <person name="Kimura Y."/>
            <person name="Oda K."/>
        </authorList>
    </citation>
    <scope>NUCLEOTIDE SEQUENCE [LARGE SCALE GENOMIC DNA]</scope>
    <source>
        <strain evidence="7">NBRC 110686 / TISTR 2288 / 201-F6</strain>
    </source>
</reference>
<evidence type="ECO:0000313" key="7">
    <source>
        <dbReference type="Proteomes" id="UP000037660"/>
    </source>
</evidence>
<comment type="caution">
    <text evidence="6">The sequence shown here is derived from an EMBL/GenBank/DDBJ whole genome shotgun (WGS) entry which is preliminary data.</text>
</comment>
<dbReference type="InterPro" id="IPR000847">
    <property type="entry name" value="LysR_HTH_N"/>
</dbReference>
<keyword evidence="2" id="KW-0805">Transcription regulation</keyword>
<keyword evidence="3" id="KW-0238">DNA-binding</keyword>
<keyword evidence="7" id="KW-1185">Reference proteome</keyword>
<feature type="domain" description="HTH lysR-type" evidence="5">
    <location>
        <begin position="1"/>
        <end position="58"/>
    </location>
</feature>
<dbReference type="InterPro" id="IPR005119">
    <property type="entry name" value="LysR_subst-bd"/>
</dbReference>
<dbReference type="RefSeq" id="WP_054022077.1">
    <property type="nucleotide sequence ID" value="NZ_BBYR01000068.1"/>
</dbReference>
<evidence type="ECO:0000256" key="1">
    <source>
        <dbReference type="ARBA" id="ARBA00009437"/>
    </source>
</evidence>
<dbReference type="OrthoDB" id="8629427at2"/>
<dbReference type="PROSITE" id="PS50931">
    <property type="entry name" value="HTH_LYSR"/>
    <property type="match status" value="1"/>
</dbReference>
<reference evidence="7" key="1">
    <citation type="submission" date="2015-07" db="EMBL/GenBank/DDBJ databases">
        <title>Discovery of a poly(ethylene terephthalate assimilation.</title>
        <authorList>
            <person name="Yoshida S."/>
            <person name="Hiraga K."/>
            <person name="Takehana T."/>
            <person name="Taniguchi I."/>
            <person name="Yamaji H."/>
            <person name="Maeda Y."/>
            <person name="Toyohara K."/>
            <person name="Miyamoto K."/>
            <person name="Kimura Y."/>
            <person name="Oda K."/>
        </authorList>
    </citation>
    <scope>NUCLEOTIDE SEQUENCE [LARGE SCALE GENOMIC DNA]</scope>
    <source>
        <strain evidence="7">NBRC 110686 / TISTR 2288 / 201-F6</strain>
    </source>
</reference>
<dbReference type="PANTHER" id="PTHR30419:SF30">
    <property type="entry name" value="LYSR FAMILY TRANSCRIPTIONAL REGULATOR"/>
    <property type="match status" value="1"/>
</dbReference>
<evidence type="ECO:0000259" key="5">
    <source>
        <dbReference type="PROSITE" id="PS50931"/>
    </source>
</evidence>
<dbReference type="PANTHER" id="PTHR30419">
    <property type="entry name" value="HTH-TYPE TRANSCRIPTIONAL REGULATOR YBHD"/>
    <property type="match status" value="1"/>
</dbReference>
<dbReference type="SUPFAM" id="SSF53850">
    <property type="entry name" value="Periplasmic binding protein-like II"/>
    <property type="match status" value="1"/>
</dbReference>
<dbReference type="EMBL" id="BBYR01000068">
    <property type="protein sequence ID" value="GAP38208.1"/>
    <property type="molecule type" value="Genomic_DNA"/>
</dbReference>
<evidence type="ECO:0000313" key="6">
    <source>
        <dbReference type="EMBL" id="GAP38208.1"/>
    </source>
</evidence>
<keyword evidence="4" id="KW-0804">Transcription</keyword>
<dbReference type="STRING" id="1547922.ISF6_4402"/>
<dbReference type="InterPro" id="IPR036388">
    <property type="entry name" value="WH-like_DNA-bd_sf"/>
</dbReference>
<protein>
    <submittedName>
        <fullName evidence="6">Transcriptional regulator, LysR family</fullName>
    </submittedName>
</protein>